<evidence type="ECO:0000313" key="3">
    <source>
        <dbReference type="Proteomes" id="UP000092460"/>
    </source>
</evidence>
<accession>A0A1B0C2R9</accession>
<keyword evidence="1" id="KW-1133">Transmembrane helix</keyword>
<keyword evidence="3" id="KW-1185">Reference proteome</keyword>
<reference evidence="2" key="2">
    <citation type="submission" date="2020-05" db="UniProtKB">
        <authorList>
            <consortium name="EnsemblMetazoa"/>
        </authorList>
    </citation>
    <scope>IDENTIFICATION</scope>
    <source>
        <strain evidence="2">IAEA</strain>
    </source>
</reference>
<dbReference type="VEuPathDB" id="VectorBase:GPPI047568"/>
<keyword evidence="1" id="KW-0812">Transmembrane</keyword>
<dbReference type="AlphaFoldDB" id="A0A1B0C2R9"/>
<proteinExistence type="predicted"/>
<evidence type="ECO:0000256" key="1">
    <source>
        <dbReference type="SAM" id="Phobius"/>
    </source>
</evidence>
<reference evidence="3" key="1">
    <citation type="submission" date="2015-01" db="EMBL/GenBank/DDBJ databases">
        <authorList>
            <person name="Aksoy S."/>
            <person name="Warren W."/>
            <person name="Wilson R.K."/>
        </authorList>
    </citation>
    <scope>NUCLEOTIDE SEQUENCE [LARGE SCALE GENOMIC DNA]</scope>
    <source>
        <strain evidence="3">IAEA</strain>
    </source>
</reference>
<evidence type="ECO:0000313" key="2">
    <source>
        <dbReference type="EnsemblMetazoa" id="GPPI047568-PA"/>
    </source>
</evidence>
<dbReference type="Proteomes" id="UP000092460">
    <property type="component" value="Unassembled WGS sequence"/>
</dbReference>
<dbReference type="EnsemblMetazoa" id="GPPI047568-RA">
    <property type="protein sequence ID" value="GPPI047568-PA"/>
    <property type="gene ID" value="GPPI047568"/>
</dbReference>
<dbReference type="EMBL" id="JXJN01024649">
    <property type="status" value="NOT_ANNOTATED_CDS"/>
    <property type="molecule type" value="Genomic_DNA"/>
</dbReference>
<name>A0A1B0C2R9_9MUSC</name>
<feature type="transmembrane region" description="Helical" evidence="1">
    <location>
        <begin position="38"/>
        <end position="58"/>
    </location>
</feature>
<keyword evidence="1" id="KW-0472">Membrane</keyword>
<protein>
    <submittedName>
        <fullName evidence="2">Uncharacterized protein</fullName>
    </submittedName>
</protein>
<sequence>MQHGSRTKNYNVSTSIHTFNCYLLSVYAPSYLKTFSKILIAVLQTVAFFLTHLMMVLYHHYKFILGQKRFQENETNLNENTGYLWLARSSLMKMSKKLRKFVMNLEKTLKKQELLADQVNLLNKQELCDS</sequence>
<organism evidence="2 3">
    <name type="scientific">Glossina palpalis gambiensis</name>
    <dbReference type="NCBI Taxonomy" id="67801"/>
    <lineage>
        <taxon>Eukaryota</taxon>
        <taxon>Metazoa</taxon>
        <taxon>Ecdysozoa</taxon>
        <taxon>Arthropoda</taxon>
        <taxon>Hexapoda</taxon>
        <taxon>Insecta</taxon>
        <taxon>Pterygota</taxon>
        <taxon>Neoptera</taxon>
        <taxon>Endopterygota</taxon>
        <taxon>Diptera</taxon>
        <taxon>Brachycera</taxon>
        <taxon>Muscomorpha</taxon>
        <taxon>Hippoboscoidea</taxon>
        <taxon>Glossinidae</taxon>
        <taxon>Glossina</taxon>
    </lineage>
</organism>
<dbReference type="EMBL" id="JXJN01024648">
    <property type="status" value="NOT_ANNOTATED_CDS"/>
    <property type="molecule type" value="Genomic_DNA"/>
</dbReference>